<accession>A0A8J3SJ87</accession>
<reference evidence="1 2" key="1">
    <citation type="submission" date="2021-01" db="EMBL/GenBank/DDBJ databases">
        <title>Whole genome shotgun sequence of Planobispora siamensis NBRC 107568.</title>
        <authorList>
            <person name="Komaki H."/>
            <person name="Tamura T."/>
        </authorList>
    </citation>
    <scope>NUCLEOTIDE SEQUENCE [LARGE SCALE GENOMIC DNA]</scope>
    <source>
        <strain evidence="1 2">NBRC 107568</strain>
    </source>
</reference>
<organism evidence="1 2">
    <name type="scientific">Planobispora siamensis</name>
    <dbReference type="NCBI Taxonomy" id="936338"/>
    <lineage>
        <taxon>Bacteria</taxon>
        <taxon>Bacillati</taxon>
        <taxon>Actinomycetota</taxon>
        <taxon>Actinomycetes</taxon>
        <taxon>Streptosporangiales</taxon>
        <taxon>Streptosporangiaceae</taxon>
        <taxon>Planobispora</taxon>
    </lineage>
</organism>
<dbReference type="AlphaFoldDB" id="A0A8J3SJ87"/>
<evidence type="ECO:0000313" key="2">
    <source>
        <dbReference type="Proteomes" id="UP000619788"/>
    </source>
</evidence>
<sequence>MPEQSQQSDVALKFEQASAELVIQDVSRPGLPQQLMEVVTQASISSFTGRIAFAGQNSSGNHSVQFNDENANTGYSSTWPQWAFELAKAALLGNKRVWILSNGSPFGNNLVSVLILA</sequence>
<protein>
    <submittedName>
        <fullName evidence="1">Uncharacterized protein</fullName>
    </submittedName>
</protein>
<proteinExistence type="predicted"/>
<comment type="caution">
    <text evidence="1">The sequence shown here is derived from an EMBL/GenBank/DDBJ whole genome shotgun (WGS) entry which is preliminary data.</text>
</comment>
<dbReference type="Proteomes" id="UP000619788">
    <property type="component" value="Unassembled WGS sequence"/>
</dbReference>
<evidence type="ECO:0000313" key="1">
    <source>
        <dbReference type="EMBL" id="GIH93219.1"/>
    </source>
</evidence>
<name>A0A8J3SJ87_9ACTN</name>
<dbReference type="RefSeq" id="WP_204065402.1">
    <property type="nucleotide sequence ID" value="NZ_BOOJ01000032.1"/>
</dbReference>
<gene>
    <name evidence="1" type="ORF">Psi01_38490</name>
</gene>
<dbReference type="EMBL" id="BOOJ01000032">
    <property type="protein sequence ID" value="GIH93219.1"/>
    <property type="molecule type" value="Genomic_DNA"/>
</dbReference>
<keyword evidence="2" id="KW-1185">Reference proteome</keyword>